<evidence type="ECO:0000259" key="12">
    <source>
        <dbReference type="Pfam" id="PF03007"/>
    </source>
</evidence>
<evidence type="ECO:0000256" key="7">
    <source>
        <dbReference type="ARBA" id="ARBA00022798"/>
    </source>
</evidence>
<dbReference type="Pfam" id="PF06974">
    <property type="entry name" value="WS_DGAT_C"/>
    <property type="match status" value="1"/>
</dbReference>
<comment type="pathway">
    <text evidence="2">Lipid metabolism.</text>
</comment>
<dbReference type="KEGG" id="mflu:HZU40_22250"/>
<dbReference type="GO" id="GO:0001666">
    <property type="term" value="P:response to hypoxia"/>
    <property type="evidence" value="ECO:0007669"/>
    <property type="project" value="TreeGrafter"/>
</dbReference>
<evidence type="ECO:0000313" key="15">
    <source>
        <dbReference type="Proteomes" id="UP000515498"/>
    </source>
</evidence>
<gene>
    <name evidence="14" type="ORF">HZU40_22250</name>
</gene>
<comment type="pathway">
    <text evidence="1 11">Glycerolipid metabolism; triacylglycerol biosynthesis.</text>
</comment>
<protein>
    <recommendedName>
        <fullName evidence="4 11">Diacylglycerol O-acyltransferase</fullName>
        <ecNumber evidence="4 11">2.3.1.20</ecNumber>
    </recommendedName>
</protein>
<proteinExistence type="inferred from homology"/>
<dbReference type="SUPFAM" id="SSF52777">
    <property type="entry name" value="CoA-dependent acyltransferases"/>
    <property type="match status" value="1"/>
</dbReference>
<dbReference type="GO" id="GO:0071731">
    <property type="term" value="P:response to nitric oxide"/>
    <property type="evidence" value="ECO:0007669"/>
    <property type="project" value="TreeGrafter"/>
</dbReference>
<evidence type="ECO:0000256" key="4">
    <source>
        <dbReference type="ARBA" id="ARBA00013244"/>
    </source>
</evidence>
<dbReference type="InterPro" id="IPR014292">
    <property type="entry name" value="Acyl_transf_WS/DGAT"/>
</dbReference>
<dbReference type="Gene3D" id="3.30.559.10">
    <property type="entry name" value="Chloramphenicol acetyltransferase-like domain"/>
    <property type="match status" value="1"/>
</dbReference>
<feature type="domain" description="O-acyltransferase WSD1-like N-terminal" evidence="12">
    <location>
        <begin position="4"/>
        <end position="261"/>
    </location>
</feature>
<dbReference type="RefSeq" id="WP_187095820.1">
    <property type="nucleotide sequence ID" value="NZ_CP059894.1"/>
</dbReference>
<sequence>MERLSPLDSAFLEAEDSDRHVSLALGAVAVMDGPMPEFDSVGAAIAERVARVERFRQVLQVHRLDLGAPHWAVDPTFDPHRHIHRAALPHGGDDQALFRFVADVMERRLDRDRPLWECWTIEGVAGGHWALLMKMHHCVADGIATVQMLAGLSDSGSSDTFATDIRASRVDAAGDPDVHGAVLNPLEWPGALWHVATTLTDTASRSVAGALQIVGGLLNPAAESSLTGPVTTMRRFSAAHVRLRDVERIQSRFDVTLNDVALAAITSSYRDALIRRGEEPQKTSLRTLVPVSVRTSDALNLTDNRVSLMLPLLPVDKDDPLEQLQSVRHRLTRSKKAGQREAVSIFVTAVGALPFALTAWAARALMRLPQRGVVTVATNVPGPRRRLKIMGCRVARILPIPPIALQLRTGIAILSYADGLYFGITADYDAAPDVDELARGIEQAVGRLAVLAEHP</sequence>
<evidence type="ECO:0000256" key="9">
    <source>
        <dbReference type="ARBA" id="ARBA00023315"/>
    </source>
</evidence>
<reference evidence="14 15" key="1">
    <citation type="submission" date="2020-07" db="EMBL/GenBank/DDBJ databases">
        <title>Draft genome sequence of four isobutane-metabolizing strains capable of cometabolically degrading diverse ether contaminants.</title>
        <authorList>
            <person name="Chen W."/>
            <person name="Faulkner N."/>
            <person name="Smith C."/>
            <person name="Hyman M."/>
        </authorList>
    </citation>
    <scope>NUCLEOTIDE SEQUENCE [LARGE SCALE GENOMIC DNA]</scope>
    <source>
        <strain evidence="14 15">2A</strain>
    </source>
</reference>
<dbReference type="PANTHER" id="PTHR31650:SF1">
    <property type="entry name" value="WAX ESTER SYNTHASE_DIACYLGLYCEROL ACYLTRANSFERASE 4-RELATED"/>
    <property type="match status" value="1"/>
</dbReference>
<dbReference type="Pfam" id="PF03007">
    <property type="entry name" value="WS_DGAT_cat"/>
    <property type="match status" value="1"/>
</dbReference>
<dbReference type="EC" id="2.3.1.20" evidence="4 11"/>
<evidence type="ECO:0000256" key="2">
    <source>
        <dbReference type="ARBA" id="ARBA00005189"/>
    </source>
</evidence>
<evidence type="ECO:0000259" key="13">
    <source>
        <dbReference type="Pfam" id="PF06974"/>
    </source>
</evidence>
<dbReference type="Proteomes" id="UP000515498">
    <property type="component" value="Chromosome"/>
</dbReference>
<dbReference type="EMBL" id="CP059894">
    <property type="protein sequence ID" value="QNJ90944.1"/>
    <property type="molecule type" value="Genomic_DNA"/>
</dbReference>
<evidence type="ECO:0000256" key="5">
    <source>
        <dbReference type="ARBA" id="ARBA00022516"/>
    </source>
</evidence>
<keyword evidence="6 11" id="KW-0808">Transferase</keyword>
<evidence type="ECO:0000256" key="8">
    <source>
        <dbReference type="ARBA" id="ARBA00023098"/>
    </source>
</evidence>
<dbReference type="PANTHER" id="PTHR31650">
    <property type="entry name" value="O-ACYLTRANSFERASE (WSD1-LIKE) FAMILY PROTEIN"/>
    <property type="match status" value="1"/>
</dbReference>
<accession>A0A7G8P9C8</accession>
<dbReference type="GO" id="GO:0005886">
    <property type="term" value="C:plasma membrane"/>
    <property type="evidence" value="ECO:0007669"/>
    <property type="project" value="TreeGrafter"/>
</dbReference>
<dbReference type="InterPro" id="IPR023213">
    <property type="entry name" value="CAT-like_dom_sf"/>
</dbReference>
<comment type="similarity">
    <text evidence="3 11">Belongs to the long-chain O-acyltransferase family.</text>
</comment>
<dbReference type="AlphaFoldDB" id="A0A7G8P9C8"/>
<dbReference type="InterPro" id="IPR009721">
    <property type="entry name" value="O-acyltransferase_WSD1_C"/>
</dbReference>
<evidence type="ECO:0000256" key="6">
    <source>
        <dbReference type="ARBA" id="ARBA00022679"/>
    </source>
</evidence>
<dbReference type="GO" id="GO:0006071">
    <property type="term" value="P:glycerol metabolic process"/>
    <property type="evidence" value="ECO:0007669"/>
    <property type="project" value="UniProtKB-KW"/>
</dbReference>
<dbReference type="GO" id="GO:0019432">
    <property type="term" value="P:triglyceride biosynthetic process"/>
    <property type="evidence" value="ECO:0007669"/>
    <property type="project" value="UniProtKB-UniPathway"/>
</dbReference>
<evidence type="ECO:0000256" key="3">
    <source>
        <dbReference type="ARBA" id="ARBA00009587"/>
    </source>
</evidence>
<dbReference type="NCBIfam" id="TIGR02946">
    <property type="entry name" value="acyl_WS_DGAT"/>
    <property type="match status" value="1"/>
</dbReference>
<evidence type="ECO:0000256" key="1">
    <source>
        <dbReference type="ARBA" id="ARBA00004771"/>
    </source>
</evidence>
<dbReference type="InterPro" id="IPR004255">
    <property type="entry name" value="O-acyltransferase_WSD1_N"/>
</dbReference>
<keyword evidence="8 11" id="KW-0443">Lipid metabolism</keyword>
<keyword evidence="7 11" id="KW-0319">Glycerol metabolism</keyword>
<dbReference type="UniPathway" id="UPA00282"/>
<dbReference type="GO" id="GO:0004144">
    <property type="term" value="F:diacylglycerol O-acyltransferase activity"/>
    <property type="evidence" value="ECO:0007669"/>
    <property type="project" value="UniProtKB-EC"/>
</dbReference>
<dbReference type="GO" id="GO:0051701">
    <property type="term" value="P:biological process involved in interaction with host"/>
    <property type="evidence" value="ECO:0007669"/>
    <property type="project" value="TreeGrafter"/>
</dbReference>
<name>A0A7G8P9C8_9MYCO</name>
<keyword evidence="5 11" id="KW-0444">Lipid biosynthesis</keyword>
<dbReference type="InterPro" id="IPR045034">
    <property type="entry name" value="O-acyltransferase_WSD1-like"/>
</dbReference>
<feature type="domain" description="O-acyltransferase WSD1 C-terminal" evidence="13">
    <location>
        <begin position="304"/>
        <end position="445"/>
    </location>
</feature>
<organism evidence="14 15">
    <name type="scientific">Mycolicibacterium fluoranthenivorans</name>
    <dbReference type="NCBI Taxonomy" id="258505"/>
    <lineage>
        <taxon>Bacteria</taxon>
        <taxon>Bacillati</taxon>
        <taxon>Actinomycetota</taxon>
        <taxon>Actinomycetes</taxon>
        <taxon>Mycobacteriales</taxon>
        <taxon>Mycobacteriaceae</taxon>
        <taxon>Mycolicibacterium</taxon>
    </lineage>
</organism>
<evidence type="ECO:0000256" key="10">
    <source>
        <dbReference type="ARBA" id="ARBA00048109"/>
    </source>
</evidence>
<evidence type="ECO:0000313" key="14">
    <source>
        <dbReference type="EMBL" id="QNJ90944.1"/>
    </source>
</evidence>
<comment type="catalytic activity">
    <reaction evidence="10 11">
        <text>an acyl-CoA + a 1,2-diacyl-sn-glycerol = a triacyl-sn-glycerol + CoA</text>
        <dbReference type="Rhea" id="RHEA:10868"/>
        <dbReference type="ChEBI" id="CHEBI:17815"/>
        <dbReference type="ChEBI" id="CHEBI:57287"/>
        <dbReference type="ChEBI" id="CHEBI:58342"/>
        <dbReference type="ChEBI" id="CHEBI:64615"/>
        <dbReference type="EC" id="2.3.1.20"/>
    </reaction>
</comment>
<evidence type="ECO:0000256" key="11">
    <source>
        <dbReference type="RuleBase" id="RU361241"/>
    </source>
</evidence>
<keyword evidence="9 11" id="KW-0012">Acyltransferase</keyword>